<dbReference type="Proteomes" id="UP000603865">
    <property type="component" value="Unassembled WGS sequence"/>
</dbReference>
<gene>
    <name evidence="1" type="ORF">GCM10008957_49120</name>
</gene>
<sequence>MDFWDIVFTREVSQEDLRLFRVSVSLEENVEHEAVLVLSSPEPVTNTIDAGTDLIQ</sequence>
<evidence type="ECO:0000313" key="1">
    <source>
        <dbReference type="EMBL" id="GGR32906.1"/>
    </source>
</evidence>
<keyword evidence="2" id="KW-1185">Reference proteome</keyword>
<reference evidence="1" key="2">
    <citation type="submission" date="2020-09" db="EMBL/GenBank/DDBJ databases">
        <authorList>
            <person name="Sun Q."/>
            <person name="Ohkuma M."/>
        </authorList>
    </citation>
    <scope>NUCLEOTIDE SEQUENCE</scope>
    <source>
        <strain evidence="1">JCM 31311</strain>
    </source>
</reference>
<proteinExistence type="predicted"/>
<name>A0A918CQ36_9DEIO</name>
<protein>
    <submittedName>
        <fullName evidence="1">Uncharacterized protein</fullName>
    </submittedName>
</protein>
<organism evidence="1 2">
    <name type="scientific">Deinococcus ruber</name>
    <dbReference type="NCBI Taxonomy" id="1848197"/>
    <lineage>
        <taxon>Bacteria</taxon>
        <taxon>Thermotogati</taxon>
        <taxon>Deinococcota</taxon>
        <taxon>Deinococci</taxon>
        <taxon>Deinococcales</taxon>
        <taxon>Deinococcaceae</taxon>
        <taxon>Deinococcus</taxon>
    </lineage>
</organism>
<accession>A0A918CQ36</accession>
<evidence type="ECO:0000313" key="2">
    <source>
        <dbReference type="Proteomes" id="UP000603865"/>
    </source>
</evidence>
<dbReference type="EMBL" id="BMQL01000057">
    <property type="protein sequence ID" value="GGR32906.1"/>
    <property type="molecule type" value="Genomic_DNA"/>
</dbReference>
<reference evidence="1" key="1">
    <citation type="journal article" date="2014" name="Int. J. Syst. Evol. Microbiol.">
        <title>Complete genome sequence of Corynebacterium casei LMG S-19264T (=DSM 44701T), isolated from a smear-ripened cheese.</title>
        <authorList>
            <consortium name="US DOE Joint Genome Institute (JGI-PGF)"/>
            <person name="Walter F."/>
            <person name="Albersmeier A."/>
            <person name="Kalinowski J."/>
            <person name="Ruckert C."/>
        </authorList>
    </citation>
    <scope>NUCLEOTIDE SEQUENCE</scope>
    <source>
        <strain evidence="1">JCM 31311</strain>
    </source>
</reference>
<comment type="caution">
    <text evidence="1">The sequence shown here is derived from an EMBL/GenBank/DDBJ whole genome shotgun (WGS) entry which is preliminary data.</text>
</comment>
<dbReference type="AlphaFoldDB" id="A0A918CQ36"/>